<protein>
    <recommendedName>
        <fullName evidence="3">Methyl-accepting chemotaxis protein</fullName>
    </recommendedName>
</protein>
<feature type="non-terminal residue" evidence="1">
    <location>
        <position position="115"/>
    </location>
</feature>
<evidence type="ECO:0000313" key="1">
    <source>
        <dbReference type="EMBL" id="GKT37713.1"/>
    </source>
</evidence>
<reference evidence="1" key="1">
    <citation type="submission" date="2022-03" db="EMBL/GenBank/DDBJ databases">
        <title>Draft genome sequence of Aduncisulcus paluster, a free-living microaerophilic Fornicata.</title>
        <authorList>
            <person name="Yuyama I."/>
            <person name="Kume K."/>
            <person name="Tamura T."/>
            <person name="Inagaki Y."/>
            <person name="Hashimoto T."/>
        </authorList>
    </citation>
    <scope>NUCLEOTIDE SEQUENCE</scope>
    <source>
        <strain evidence="1">NY0171</strain>
    </source>
</reference>
<comment type="caution">
    <text evidence="1">The sequence shown here is derived from an EMBL/GenBank/DDBJ whole genome shotgun (WGS) entry which is preliminary data.</text>
</comment>
<dbReference type="EMBL" id="BQXS01005077">
    <property type="protein sequence ID" value="GKT37713.1"/>
    <property type="molecule type" value="Genomic_DNA"/>
</dbReference>
<organism evidence="1 2">
    <name type="scientific">Aduncisulcus paluster</name>
    <dbReference type="NCBI Taxonomy" id="2918883"/>
    <lineage>
        <taxon>Eukaryota</taxon>
        <taxon>Metamonada</taxon>
        <taxon>Carpediemonas-like organisms</taxon>
        <taxon>Aduncisulcus</taxon>
    </lineage>
</organism>
<feature type="non-terminal residue" evidence="1">
    <location>
        <position position="1"/>
    </location>
</feature>
<name>A0ABQ5KZ67_9EUKA</name>
<proteinExistence type="predicted"/>
<sequence>AQIAIVDAERSQDAATLSNAVKSNEENQQQTWDRIIGPSENFAPDMANDFADFKKRYALWKDGNKMATDRALQIGPQALSFILNADRDAYQAYVAVLIIDRAQNDGELKAQVESY</sequence>
<gene>
    <name evidence="1" type="ORF">ADUPG1_003651</name>
</gene>
<evidence type="ECO:0008006" key="3">
    <source>
        <dbReference type="Google" id="ProtNLM"/>
    </source>
</evidence>
<accession>A0ABQ5KZ67</accession>
<dbReference type="Proteomes" id="UP001057375">
    <property type="component" value="Unassembled WGS sequence"/>
</dbReference>
<keyword evidence="2" id="KW-1185">Reference proteome</keyword>
<evidence type="ECO:0000313" key="2">
    <source>
        <dbReference type="Proteomes" id="UP001057375"/>
    </source>
</evidence>